<dbReference type="Proteomes" id="UP001379533">
    <property type="component" value="Chromosome"/>
</dbReference>
<organism evidence="3 4">
    <name type="scientific">Pendulispora brunnea</name>
    <dbReference type="NCBI Taxonomy" id="2905690"/>
    <lineage>
        <taxon>Bacteria</taxon>
        <taxon>Pseudomonadati</taxon>
        <taxon>Myxococcota</taxon>
        <taxon>Myxococcia</taxon>
        <taxon>Myxococcales</taxon>
        <taxon>Sorangiineae</taxon>
        <taxon>Pendulisporaceae</taxon>
        <taxon>Pendulispora</taxon>
    </lineage>
</organism>
<reference evidence="3 4" key="1">
    <citation type="submission" date="2021-12" db="EMBL/GenBank/DDBJ databases">
        <title>Discovery of the Pendulisporaceae a myxobacterial family with distinct sporulation behavior and unique specialized metabolism.</title>
        <authorList>
            <person name="Garcia R."/>
            <person name="Popoff A."/>
            <person name="Bader C.D."/>
            <person name="Loehr J."/>
            <person name="Walesch S."/>
            <person name="Walt C."/>
            <person name="Boldt J."/>
            <person name="Bunk B."/>
            <person name="Haeckl F.J.F.P.J."/>
            <person name="Gunesch A.P."/>
            <person name="Birkelbach J."/>
            <person name="Nuebel U."/>
            <person name="Pietschmann T."/>
            <person name="Bach T."/>
            <person name="Mueller R."/>
        </authorList>
    </citation>
    <scope>NUCLEOTIDE SEQUENCE [LARGE SCALE GENOMIC DNA]</scope>
    <source>
        <strain evidence="3 4">MSr12523</strain>
    </source>
</reference>
<dbReference type="EMBL" id="CP089982">
    <property type="protein sequence ID" value="WXA93082.1"/>
    <property type="molecule type" value="Genomic_DNA"/>
</dbReference>
<evidence type="ECO:0000256" key="2">
    <source>
        <dbReference type="SAM" id="SignalP"/>
    </source>
</evidence>
<keyword evidence="4" id="KW-1185">Reference proteome</keyword>
<dbReference type="RefSeq" id="WP_394843681.1">
    <property type="nucleotide sequence ID" value="NZ_CP089982.1"/>
</dbReference>
<feature type="compositionally biased region" description="Basic and acidic residues" evidence="1">
    <location>
        <begin position="481"/>
        <end position="490"/>
    </location>
</feature>
<evidence type="ECO:0000313" key="4">
    <source>
        <dbReference type="Proteomes" id="UP001379533"/>
    </source>
</evidence>
<evidence type="ECO:0000313" key="3">
    <source>
        <dbReference type="EMBL" id="WXA93082.1"/>
    </source>
</evidence>
<evidence type="ECO:0000256" key="1">
    <source>
        <dbReference type="SAM" id="MobiDB-lite"/>
    </source>
</evidence>
<name>A0ABZ2K731_9BACT</name>
<dbReference type="SUPFAM" id="SSF63829">
    <property type="entry name" value="Calcium-dependent phosphotriesterase"/>
    <property type="match status" value="1"/>
</dbReference>
<keyword evidence="2" id="KW-0732">Signal</keyword>
<dbReference type="InterPro" id="IPR011042">
    <property type="entry name" value="6-blade_b-propeller_TolB-like"/>
</dbReference>
<gene>
    <name evidence="3" type="ORF">LZC95_42360</name>
</gene>
<feature type="chain" id="PRO_5045191785" evidence="2">
    <location>
        <begin position="25"/>
        <end position="682"/>
    </location>
</feature>
<dbReference type="PROSITE" id="PS51257">
    <property type="entry name" value="PROKAR_LIPOPROTEIN"/>
    <property type="match status" value="1"/>
</dbReference>
<feature type="region of interest" description="Disordered" evidence="1">
    <location>
        <begin position="481"/>
        <end position="503"/>
    </location>
</feature>
<proteinExistence type="predicted"/>
<protein>
    <submittedName>
        <fullName evidence="3">Uncharacterized protein</fullName>
    </submittedName>
</protein>
<dbReference type="Gene3D" id="2.120.10.30">
    <property type="entry name" value="TolB, C-terminal domain"/>
    <property type="match status" value="1"/>
</dbReference>
<feature type="signal peptide" evidence="2">
    <location>
        <begin position="1"/>
        <end position="24"/>
    </location>
</feature>
<sequence length="682" mass="72192">MLTRAACMARAGGGCLLAVSCVFAASDALAVGTRTFDLDSLEEFSGGDLKGVAVSSDGGVRAGFSVGNVPLTDASSSFSALTLGDGSVLVGTGPSGKVFKVVGDRAALFADTGALAVTSMIEVRGVIYAASMPDGKIFKLSQGKAEPWVTLPNTSHVWALAADGKGAIFAATGPEGRIYRIEPSGSHSVYFRSDEPHLVSLAFGEGGELYAGSSGKGLLYKIAGPGRATVLYDFPGEEVKGIVAVKRGVVYAIANDYGEPPEPPKRAPASGRFPAQPSAAKPIRPGKGALWRFDAAGRPEKMMAHAEFHYMSLAADAEGRPYVGTGAEGRVYTVDDAHTVTLVADTDDRQIGALTFGRSIYLAGSDAATVHRVVAQGGSEAVWTSRVLDAGLRAKFGHLSWHATGALEFSTRTGNTGTPDATWSGWSAGSSAPVTVASPPARFIQVRARWSRDPKAVLSEVMLPFMTDNVRPVVLEVDARPKNAAKESKEAIPSSGSEPPKHDSVLKVTWKVDNPDNDSLRYRVNFRREGQGLWRDALRDGEVLTKSEYDWETTALPEGKYRLRIEASDEPANPPDLVQKHAMESGPVLVDNTPPIVRDLSITGRRLRVRVVDGLGPISRVEMAVDGKPDFRTLGAADGVFDTAEETVDTDVSGLVPPGAHIVTVRAYDAAGNFVVRDLESR</sequence>
<feature type="region of interest" description="Disordered" evidence="1">
    <location>
        <begin position="258"/>
        <end position="281"/>
    </location>
</feature>
<accession>A0ABZ2K731</accession>